<dbReference type="InterPro" id="IPR050568">
    <property type="entry name" value="Transcr_DNA_Rep_Reg"/>
</dbReference>
<dbReference type="PhylomeDB" id="B4LMY9"/>
<protein>
    <recommendedName>
        <fullName evidence="4">Transcription factor CBF/NF-Y/archaeal histone domain-containing protein</fullName>
    </recommendedName>
</protein>
<dbReference type="Pfam" id="PF00808">
    <property type="entry name" value="CBFD_NFYB_HMF"/>
    <property type="match status" value="1"/>
</dbReference>
<evidence type="ECO:0000256" key="1">
    <source>
        <dbReference type="ARBA" id="ARBA00004123"/>
    </source>
</evidence>
<dbReference type="KEGG" id="dvi:6626413"/>
<dbReference type="EMBL" id="CH940648">
    <property type="protein sequence ID" value="EDW62104.1"/>
    <property type="molecule type" value="Genomic_DNA"/>
</dbReference>
<keyword evidence="6" id="KW-1185">Reference proteome</keyword>
<dbReference type="FunCoup" id="B4LMY9">
    <property type="interactions" value="1530"/>
</dbReference>
<feature type="compositionally biased region" description="Basic and acidic residues" evidence="3">
    <location>
        <begin position="20"/>
        <end position="37"/>
    </location>
</feature>
<feature type="region of interest" description="Disordered" evidence="3">
    <location>
        <begin position="1"/>
        <end position="80"/>
    </location>
</feature>
<accession>B4LMY9</accession>
<dbReference type="CDD" id="cd22929">
    <property type="entry name" value="HFD_POLE4-like"/>
    <property type="match status" value="1"/>
</dbReference>
<gene>
    <name evidence="5" type="primary">Dvir\GJ22414</name>
    <name evidence="5" type="ORF">Dvir_GJ22414</name>
</gene>
<dbReference type="SUPFAM" id="SSF47113">
    <property type="entry name" value="Histone-fold"/>
    <property type="match status" value="1"/>
</dbReference>
<feature type="compositionally biased region" description="Polar residues" evidence="3">
    <location>
        <begin position="43"/>
        <end position="72"/>
    </location>
</feature>
<comment type="subcellular location">
    <subcellularLocation>
        <location evidence="1">Nucleus</location>
    </subcellularLocation>
</comment>
<name>B4LMY9_DROVI</name>
<feature type="domain" description="Transcription factor CBF/NF-Y/archaeal histone" evidence="4">
    <location>
        <begin position="84"/>
        <end position="147"/>
    </location>
</feature>
<dbReference type="eggNOG" id="KOG1658">
    <property type="taxonomic scope" value="Eukaryota"/>
</dbReference>
<dbReference type="PANTHER" id="PTHR10252">
    <property type="entry name" value="HISTONE-LIKE TRANSCRIPTION FACTOR CCAAT-RELATED"/>
    <property type="match status" value="1"/>
</dbReference>
<keyword evidence="2" id="KW-0539">Nucleus</keyword>
<organism evidence="5 6">
    <name type="scientific">Drosophila virilis</name>
    <name type="common">Fruit fly</name>
    <dbReference type="NCBI Taxonomy" id="7244"/>
    <lineage>
        <taxon>Eukaryota</taxon>
        <taxon>Metazoa</taxon>
        <taxon>Ecdysozoa</taxon>
        <taxon>Arthropoda</taxon>
        <taxon>Hexapoda</taxon>
        <taxon>Insecta</taxon>
        <taxon>Pterygota</taxon>
        <taxon>Neoptera</taxon>
        <taxon>Endopterygota</taxon>
        <taxon>Diptera</taxon>
        <taxon>Brachycera</taxon>
        <taxon>Muscomorpha</taxon>
        <taxon>Ephydroidea</taxon>
        <taxon>Drosophilidae</taxon>
        <taxon>Drosophila</taxon>
    </lineage>
</organism>
<dbReference type="InterPro" id="IPR003958">
    <property type="entry name" value="CBFA_NFYB_domain"/>
</dbReference>
<proteinExistence type="predicted"/>
<dbReference type="Gene3D" id="1.10.20.10">
    <property type="entry name" value="Histone, subunit A"/>
    <property type="match status" value="1"/>
</dbReference>
<evidence type="ECO:0000256" key="2">
    <source>
        <dbReference type="ARBA" id="ARBA00023242"/>
    </source>
</evidence>
<evidence type="ECO:0000313" key="5">
    <source>
        <dbReference type="EMBL" id="EDW62104.1"/>
    </source>
</evidence>
<dbReference type="InParanoid" id="B4LMY9"/>
<dbReference type="PANTHER" id="PTHR10252:SF79">
    <property type="entry name" value="DNA POLYMERASE EPSILON SUBUNIT 4"/>
    <property type="match status" value="1"/>
</dbReference>
<evidence type="ECO:0000313" key="6">
    <source>
        <dbReference type="Proteomes" id="UP000008792"/>
    </source>
</evidence>
<reference evidence="5 6" key="1">
    <citation type="journal article" date="2007" name="Nature">
        <title>Evolution of genes and genomes on the Drosophila phylogeny.</title>
        <authorList>
            <consortium name="Drosophila 12 Genomes Consortium"/>
            <person name="Clark A.G."/>
            <person name="Eisen M.B."/>
            <person name="Smith D.R."/>
            <person name="Bergman C.M."/>
            <person name="Oliver B."/>
            <person name="Markow T.A."/>
            <person name="Kaufman T.C."/>
            <person name="Kellis M."/>
            <person name="Gelbart W."/>
            <person name="Iyer V.N."/>
            <person name="Pollard D.A."/>
            <person name="Sackton T.B."/>
            <person name="Larracuente A.M."/>
            <person name="Singh N.D."/>
            <person name="Abad J.P."/>
            <person name="Abt D.N."/>
            <person name="Adryan B."/>
            <person name="Aguade M."/>
            <person name="Akashi H."/>
            <person name="Anderson W.W."/>
            <person name="Aquadro C.F."/>
            <person name="Ardell D.H."/>
            <person name="Arguello R."/>
            <person name="Artieri C.G."/>
            <person name="Barbash D.A."/>
            <person name="Barker D."/>
            <person name="Barsanti P."/>
            <person name="Batterham P."/>
            <person name="Batzoglou S."/>
            <person name="Begun D."/>
            <person name="Bhutkar A."/>
            <person name="Blanco E."/>
            <person name="Bosak S.A."/>
            <person name="Bradley R.K."/>
            <person name="Brand A.D."/>
            <person name="Brent M.R."/>
            <person name="Brooks A.N."/>
            <person name="Brown R.H."/>
            <person name="Butlin R.K."/>
            <person name="Caggese C."/>
            <person name="Calvi B.R."/>
            <person name="Bernardo de Carvalho A."/>
            <person name="Caspi A."/>
            <person name="Castrezana S."/>
            <person name="Celniker S.E."/>
            <person name="Chang J.L."/>
            <person name="Chapple C."/>
            <person name="Chatterji S."/>
            <person name="Chinwalla A."/>
            <person name="Civetta A."/>
            <person name="Clifton S.W."/>
            <person name="Comeron J.M."/>
            <person name="Costello J.C."/>
            <person name="Coyne J.A."/>
            <person name="Daub J."/>
            <person name="David R.G."/>
            <person name="Delcher A.L."/>
            <person name="Delehaunty K."/>
            <person name="Do C.B."/>
            <person name="Ebling H."/>
            <person name="Edwards K."/>
            <person name="Eickbush T."/>
            <person name="Evans J.D."/>
            <person name="Filipski A."/>
            <person name="Findeiss S."/>
            <person name="Freyhult E."/>
            <person name="Fulton L."/>
            <person name="Fulton R."/>
            <person name="Garcia A.C."/>
            <person name="Gardiner A."/>
            <person name="Garfield D.A."/>
            <person name="Garvin B.E."/>
            <person name="Gibson G."/>
            <person name="Gilbert D."/>
            <person name="Gnerre S."/>
            <person name="Godfrey J."/>
            <person name="Good R."/>
            <person name="Gotea V."/>
            <person name="Gravely B."/>
            <person name="Greenberg A.J."/>
            <person name="Griffiths-Jones S."/>
            <person name="Gross S."/>
            <person name="Guigo R."/>
            <person name="Gustafson E.A."/>
            <person name="Haerty W."/>
            <person name="Hahn M.W."/>
            <person name="Halligan D.L."/>
            <person name="Halpern A.L."/>
            <person name="Halter G.M."/>
            <person name="Han M.V."/>
            <person name="Heger A."/>
            <person name="Hillier L."/>
            <person name="Hinrichs A.S."/>
            <person name="Holmes I."/>
            <person name="Hoskins R.A."/>
            <person name="Hubisz M.J."/>
            <person name="Hultmark D."/>
            <person name="Huntley M.A."/>
            <person name="Jaffe D.B."/>
            <person name="Jagadeeshan S."/>
            <person name="Jeck W.R."/>
            <person name="Johnson J."/>
            <person name="Jones C.D."/>
            <person name="Jordan W.C."/>
            <person name="Karpen G.H."/>
            <person name="Kataoka E."/>
            <person name="Keightley P.D."/>
            <person name="Kheradpour P."/>
            <person name="Kirkness E.F."/>
            <person name="Koerich L.B."/>
            <person name="Kristiansen K."/>
            <person name="Kudrna D."/>
            <person name="Kulathinal R.J."/>
            <person name="Kumar S."/>
            <person name="Kwok R."/>
            <person name="Lander E."/>
            <person name="Langley C.H."/>
            <person name="Lapoint R."/>
            <person name="Lazzaro B.P."/>
            <person name="Lee S.J."/>
            <person name="Levesque L."/>
            <person name="Li R."/>
            <person name="Lin C.F."/>
            <person name="Lin M.F."/>
            <person name="Lindblad-Toh K."/>
            <person name="Llopart A."/>
            <person name="Long M."/>
            <person name="Low L."/>
            <person name="Lozovsky E."/>
            <person name="Lu J."/>
            <person name="Luo M."/>
            <person name="Machado C.A."/>
            <person name="Makalowski W."/>
            <person name="Marzo M."/>
            <person name="Matsuda M."/>
            <person name="Matzkin L."/>
            <person name="McAllister B."/>
            <person name="McBride C.S."/>
            <person name="McKernan B."/>
            <person name="McKernan K."/>
            <person name="Mendez-Lago M."/>
            <person name="Minx P."/>
            <person name="Mollenhauer M.U."/>
            <person name="Montooth K."/>
            <person name="Mount S.M."/>
            <person name="Mu X."/>
            <person name="Myers E."/>
            <person name="Negre B."/>
            <person name="Newfeld S."/>
            <person name="Nielsen R."/>
            <person name="Noor M.A."/>
            <person name="O'Grady P."/>
            <person name="Pachter L."/>
            <person name="Papaceit M."/>
            <person name="Parisi M.J."/>
            <person name="Parisi M."/>
            <person name="Parts L."/>
            <person name="Pedersen J.S."/>
            <person name="Pesole G."/>
            <person name="Phillippy A.M."/>
            <person name="Ponting C.P."/>
            <person name="Pop M."/>
            <person name="Porcelli D."/>
            <person name="Powell J.R."/>
            <person name="Prohaska S."/>
            <person name="Pruitt K."/>
            <person name="Puig M."/>
            <person name="Quesneville H."/>
            <person name="Ram K.R."/>
            <person name="Rand D."/>
            <person name="Rasmussen M.D."/>
            <person name="Reed L.K."/>
            <person name="Reenan R."/>
            <person name="Reily A."/>
            <person name="Remington K.A."/>
            <person name="Rieger T.T."/>
            <person name="Ritchie M.G."/>
            <person name="Robin C."/>
            <person name="Rogers Y.H."/>
            <person name="Rohde C."/>
            <person name="Rozas J."/>
            <person name="Rubenfield M.J."/>
            <person name="Ruiz A."/>
            <person name="Russo S."/>
            <person name="Salzberg S.L."/>
            <person name="Sanchez-Gracia A."/>
            <person name="Saranga D.J."/>
            <person name="Sato H."/>
            <person name="Schaeffer S.W."/>
            <person name="Schatz M.C."/>
            <person name="Schlenke T."/>
            <person name="Schwartz R."/>
            <person name="Segarra C."/>
            <person name="Singh R.S."/>
            <person name="Sirot L."/>
            <person name="Sirota M."/>
            <person name="Sisneros N.B."/>
            <person name="Smith C.D."/>
            <person name="Smith T.F."/>
            <person name="Spieth J."/>
            <person name="Stage D.E."/>
            <person name="Stark A."/>
            <person name="Stephan W."/>
            <person name="Strausberg R.L."/>
            <person name="Strempel S."/>
            <person name="Sturgill D."/>
            <person name="Sutton G."/>
            <person name="Sutton G.G."/>
            <person name="Tao W."/>
            <person name="Teichmann S."/>
            <person name="Tobari Y.N."/>
            <person name="Tomimura Y."/>
            <person name="Tsolas J.M."/>
            <person name="Valente V.L."/>
            <person name="Venter E."/>
            <person name="Venter J.C."/>
            <person name="Vicario S."/>
            <person name="Vieira F.G."/>
            <person name="Vilella A.J."/>
            <person name="Villasante A."/>
            <person name="Walenz B."/>
            <person name="Wang J."/>
            <person name="Wasserman M."/>
            <person name="Watts T."/>
            <person name="Wilson D."/>
            <person name="Wilson R.K."/>
            <person name="Wing R.A."/>
            <person name="Wolfner M.F."/>
            <person name="Wong A."/>
            <person name="Wong G.K."/>
            <person name="Wu C.I."/>
            <person name="Wu G."/>
            <person name="Yamamoto D."/>
            <person name="Yang H.P."/>
            <person name="Yang S.P."/>
            <person name="Yorke J.A."/>
            <person name="Yoshida K."/>
            <person name="Zdobnov E."/>
            <person name="Zhang P."/>
            <person name="Zhang Y."/>
            <person name="Zimin A.V."/>
            <person name="Baldwin J."/>
            <person name="Abdouelleil A."/>
            <person name="Abdulkadir J."/>
            <person name="Abebe A."/>
            <person name="Abera B."/>
            <person name="Abreu J."/>
            <person name="Acer S.C."/>
            <person name="Aftuck L."/>
            <person name="Alexander A."/>
            <person name="An P."/>
            <person name="Anderson E."/>
            <person name="Anderson S."/>
            <person name="Arachi H."/>
            <person name="Azer M."/>
            <person name="Bachantsang P."/>
            <person name="Barry A."/>
            <person name="Bayul T."/>
            <person name="Berlin A."/>
            <person name="Bessette D."/>
            <person name="Bloom T."/>
            <person name="Blye J."/>
            <person name="Boguslavskiy L."/>
            <person name="Bonnet C."/>
            <person name="Boukhgalter B."/>
            <person name="Bourzgui I."/>
            <person name="Brown A."/>
            <person name="Cahill P."/>
            <person name="Channer S."/>
            <person name="Cheshatsang Y."/>
            <person name="Chuda L."/>
            <person name="Citroen M."/>
            <person name="Collymore A."/>
            <person name="Cooke P."/>
            <person name="Costello M."/>
            <person name="D'Aco K."/>
            <person name="Daza R."/>
            <person name="De Haan G."/>
            <person name="DeGray S."/>
            <person name="DeMaso C."/>
            <person name="Dhargay N."/>
            <person name="Dooley K."/>
            <person name="Dooley E."/>
            <person name="Doricent M."/>
            <person name="Dorje P."/>
            <person name="Dorjee K."/>
            <person name="Dupes A."/>
            <person name="Elong R."/>
            <person name="Falk J."/>
            <person name="Farina A."/>
            <person name="Faro S."/>
            <person name="Ferguson D."/>
            <person name="Fisher S."/>
            <person name="Foley C.D."/>
            <person name="Franke A."/>
            <person name="Friedrich D."/>
            <person name="Gadbois L."/>
            <person name="Gearin G."/>
            <person name="Gearin C.R."/>
            <person name="Giannoukos G."/>
            <person name="Goode T."/>
            <person name="Graham J."/>
            <person name="Grandbois E."/>
            <person name="Grewal S."/>
            <person name="Gyaltsen K."/>
            <person name="Hafez N."/>
            <person name="Hagos B."/>
            <person name="Hall J."/>
            <person name="Henson C."/>
            <person name="Hollinger A."/>
            <person name="Honan T."/>
            <person name="Huard M.D."/>
            <person name="Hughes L."/>
            <person name="Hurhula B."/>
            <person name="Husby M.E."/>
            <person name="Kamat A."/>
            <person name="Kanga B."/>
            <person name="Kashin S."/>
            <person name="Khazanovich D."/>
            <person name="Kisner P."/>
            <person name="Lance K."/>
            <person name="Lara M."/>
            <person name="Lee W."/>
            <person name="Lennon N."/>
            <person name="Letendre F."/>
            <person name="LeVine R."/>
            <person name="Lipovsky A."/>
            <person name="Liu X."/>
            <person name="Liu J."/>
            <person name="Liu S."/>
            <person name="Lokyitsang T."/>
            <person name="Lokyitsang Y."/>
            <person name="Lubonja R."/>
            <person name="Lui A."/>
            <person name="MacDonald P."/>
            <person name="Magnisalis V."/>
            <person name="Maru K."/>
            <person name="Matthews C."/>
            <person name="McCusker W."/>
            <person name="McDonough S."/>
            <person name="Mehta T."/>
            <person name="Meldrim J."/>
            <person name="Meneus L."/>
            <person name="Mihai O."/>
            <person name="Mihalev A."/>
            <person name="Mihova T."/>
            <person name="Mittelman R."/>
            <person name="Mlenga V."/>
            <person name="Montmayeur A."/>
            <person name="Mulrain L."/>
            <person name="Navidi A."/>
            <person name="Naylor J."/>
            <person name="Negash T."/>
            <person name="Nguyen T."/>
            <person name="Nguyen N."/>
            <person name="Nicol R."/>
            <person name="Norbu C."/>
            <person name="Norbu N."/>
            <person name="Novod N."/>
            <person name="O'Neill B."/>
            <person name="Osman S."/>
            <person name="Markiewicz E."/>
            <person name="Oyono O.L."/>
            <person name="Patti C."/>
            <person name="Phunkhang P."/>
            <person name="Pierre F."/>
            <person name="Priest M."/>
            <person name="Raghuraman S."/>
            <person name="Rege F."/>
            <person name="Reyes R."/>
            <person name="Rise C."/>
            <person name="Rogov P."/>
            <person name="Ross K."/>
            <person name="Ryan E."/>
            <person name="Settipalli S."/>
            <person name="Shea T."/>
            <person name="Sherpa N."/>
            <person name="Shi L."/>
            <person name="Shih D."/>
            <person name="Sparrow T."/>
            <person name="Spaulding J."/>
            <person name="Stalker J."/>
            <person name="Stange-Thomann N."/>
            <person name="Stavropoulos S."/>
            <person name="Stone C."/>
            <person name="Strader C."/>
            <person name="Tesfaye S."/>
            <person name="Thomson T."/>
            <person name="Thoulutsang Y."/>
            <person name="Thoulutsang D."/>
            <person name="Topham K."/>
            <person name="Topping I."/>
            <person name="Tsamla T."/>
            <person name="Vassiliev H."/>
            <person name="Vo A."/>
            <person name="Wangchuk T."/>
            <person name="Wangdi T."/>
            <person name="Weiand M."/>
            <person name="Wilkinson J."/>
            <person name="Wilson A."/>
            <person name="Yadav S."/>
            <person name="Young G."/>
            <person name="Yu Q."/>
            <person name="Zembek L."/>
            <person name="Zhong D."/>
            <person name="Zimmer A."/>
            <person name="Zwirko Z."/>
            <person name="Jaffe D.B."/>
            <person name="Alvarez P."/>
            <person name="Brockman W."/>
            <person name="Butler J."/>
            <person name="Chin C."/>
            <person name="Gnerre S."/>
            <person name="Grabherr M."/>
            <person name="Kleber M."/>
            <person name="Mauceli E."/>
            <person name="MacCallum I."/>
        </authorList>
    </citation>
    <scope>NUCLEOTIDE SEQUENCE [LARGE SCALE GENOMIC DNA]</scope>
    <source>
        <strain evidence="6">Tucson 15010-1051.87</strain>
    </source>
</reference>
<sequence length="162" mass="17822">MASEDLFQNDYSEEPDLGQDFDKGDEMNIDAAEHGAEEVEQAIEQTNIPSSANVDPPASTTTEQAKTSNANKTSEHEHDAKLTQLPMARIRNIMKLDPDLQIASNEAVFAVTKAVELFIESLAREAFTYTAQAKKKTVQKRDVDLAISAVDSLMFLDGALNF</sequence>
<dbReference type="OrthoDB" id="636685at2759"/>
<dbReference type="Proteomes" id="UP000008792">
    <property type="component" value="Unassembled WGS sequence"/>
</dbReference>
<dbReference type="HOGENOM" id="CLU_045277_8_1_1"/>
<dbReference type="InterPro" id="IPR009072">
    <property type="entry name" value="Histone-fold"/>
</dbReference>
<evidence type="ECO:0000259" key="4">
    <source>
        <dbReference type="Pfam" id="PF00808"/>
    </source>
</evidence>
<dbReference type="AlphaFoldDB" id="B4LMY9"/>
<dbReference type="OMA" id="KTSEHEH"/>
<dbReference type="GO" id="GO:0006261">
    <property type="term" value="P:DNA-templated DNA replication"/>
    <property type="evidence" value="ECO:0007669"/>
    <property type="project" value="TreeGrafter"/>
</dbReference>
<dbReference type="GO" id="GO:0008622">
    <property type="term" value="C:epsilon DNA polymerase complex"/>
    <property type="evidence" value="ECO:0007669"/>
    <property type="project" value="TreeGrafter"/>
</dbReference>
<evidence type="ECO:0000256" key="3">
    <source>
        <dbReference type="SAM" id="MobiDB-lite"/>
    </source>
</evidence>
<dbReference type="GO" id="GO:0046982">
    <property type="term" value="F:protein heterodimerization activity"/>
    <property type="evidence" value="ECO:0007669"/>
    <property type="project" value="InterPro"/>
</dbReference>
<dbReference type="STRING" id="7244.B4LMY9"/>